<dbReference type="PROSITE" id="PS50262">
    <property type="entry name" value="G_PROTEIN_RECEP_F1_2"/>
    <property type="match status" value="1"/>
</dbReference>
<keyword evidence="4 9" id="KW-1133">Transmembrane helix</keyword>
<dbReference type="GO" id="GO:0019722">
    <property type="term" value="P:calcium-mediated signaling"/>
    <property type="evidence" value="ECO:0007669"/>
    <property type="project" value="TreeGrafter"/>
</dbReference>
<evidence type="ECO:0000259" key="10">
    <source>
        <dbReference type="PROSITE" id="PS50262"/>
    </source>
</evidence>
<proteinExistence type="inferred from homology"/>
<comment type="subcellular location">
    <subcellularLocation>
        <location evidence="1">Membrane</location>
        <topology evidence="1">Multi-pass membrane protein</topology>
    </subcellularLocation>
</comment>
<dbReference type="GO" id="GO:0007204">
    <property type="term" value="P:positive regulation of cytosolic calcium ion concentration"/>
    <property type="evidence" value="ECO:0007669"/>
    <property type="project" value="TreeGrafter"/>
</dbReference>
<dbReference type="OrthoDB" id="9946013at2759"/>
<keyword evidence="7 11" id="KW-0675">Receptor</keyword>
<sequence>MQIFFSLGTLIIQFVIPFVVIVVVYVGVLRRLKSRKRSVHQSRNRNRAKTLKLIGFVMLNFVITWAPYNVINFLFDLSACDIINLRGFGKILRDSHGFIQLLAIEHSCINPITYALYHKDIRKTLIKWTRTIKGNWTPQNTEV</sequence>
<comment type="similarity">
    <text evidence="2">Belongs to the G-protein coupled receptor 1 family.</text>
</comment>
<dbReference type="Pfam" id="PF00001">
    <property type="entry name" value="7tm_1"/>
    <property type="match status" value="1"/>
</dbReference>
<evidence type="ECO:0000256" key="8">
    <source>
        <dbReference type="ARBA" id="ARBA00023224"/>
    </source>
</evidence>
<dbReference type="Gene3D" id="1.20.1070.10">
    <property type="entry name" value="Rhodopsin 7-helix transmembrane proteins"/>
    <property type="match status" value="1"/>
</dbReference>
<dbReference type="PANTHER" id="PTHR10489:SF932">
    <property type="entry name" value="G-PROTEIN COUPLED RECEPTORS FAMILY 1 PROFILE DOMAIN-CONTAINING PROTEIN"/>
    <property type="match status" value="1"/>
</dbReference>
<keyword evidence="5" id="KW-0297">G-protein coupled receptor</keyword>
<dbReference type="GO" id="GO:0009897">
    <property type="term" value="C:external side of plasma membrane"/>
    <property type="evidence" value="ECO:0007669"/>
    <property type="project" value="TreeGrafter"/>
</dbReference>
<dbReference type="AlphaFoldDB" id="A0A0K2UHB4"/>
<dbReference type="GO" id="GO:0006955">
    <property type="term" value="P:immune response"/>
    <property type="evidence" value="ECO:0007669"/>
    <property type="project" value="TreeGrafter"/>
</dbReference>
<evidence type="ECO:0000256" key="6">
    <source>
        <dbReference type="ARBA" id="ARBA00023136"/>
    </source>
</evidence>
<evidence type="ECO:0000256" key="3">
    <source>
        <dbReference type="ARBA" id="ARBA00022692"/>
    </source>
</evidence>
<dbReference type="GO" id="GO:0016493">
    <property type="term" value="F:C-C chemokine receptor activity"/>
    <property type="evidence" value="ECO:0007669"/>
    <property type="project" value="TreeGrafter"/>
</dbReference>
<dbReference type="InterPro" id="IPR017452">
    <property type="entry name" value="GPCR_Rhodpsn_7TM"/>
</dbReference>
<evidence type="ECO:0000256" key="5">
    <source>
        <dbReference type="ARBA" id="ARBA00023040"/>
    </source>
</evidence>
<dbReference type="SUPFAM" id="SSF81321">
    <property type="entry name" value="Family A G protein-coupled receptor-like"/>
    <property type="match status" value="1"/>
</dbReference>
<reference evidence="11" key="1">
    <citation type="submission" date="2014-05" db="EMBL/GenBank/DDBJ databases">
        <authorList>
            <person name="Chronopoulou M."/>
        </authorList>
    </citation>
    <scope>NUCLEOTIDE SEQUENCE</scope>
    <source>
        <tissue evidence="11">Whole organism</tissue>
    </source>
</reference>
<feature type="transmembrane region" description="Helical" evidence="9">
    <location>
        <begin position="98"/>
        <end position="117"/>
    </location>
</feature>
<dbReference type="InterPro" id="IPR050119">
    <property type="entry name" value="CCR1-9-like"/>
</dbReference>
<feature type="transmembrane region" description="Helical" evidence="9">
    <location>
        <begin position="50"/>
        <end position="68"/>
    </location>
</feature>
<dbReference type="InterPro" id="IPR000276">
    <property type="entry name" value="GPCR_Rhodpsn"/>
</dbReference>
<organism evidence="11">
    <name type="scientific">Lepeophtheirus salmonis</name>
    <name type="common">Salmon louse</name>
    <name type="synonym">Caligus salmonis</name>
    <dbReference type="NCBI Taxonomy" id="72036"/>
    <lineage>
        <taxon>Eukaryota</taxon>
        <taxon>Metazoa</taxon>
        <taxon>Ecdysozoa</taxon>
        <taxon>Arthropoda</taxon>
        <taxon>Crustacea</taxon>
        <taxon>Multicrustacea</taxon>
        <taxon>Hexanauplia</taxon>
        <taxon>Copepoda</taxon>
        <taxon>Siphonostomatoida</taxon>
        <taxon>Caligidae</taxon>
        <taxon>Lepeophtheirus</taxon>
    </lineage>
</organism>
<evidence type="ECO:0000256" key="9">
    <source>
        <dbReference type="SAM" id="Phobius"/>
    </source>
</evidence>
<evidence type="ECO:0000256" key="4">
    <source>
        <dbReference type="ARBA" id="ARBA00022989"/>
    </source>
</evidence>
<dbReference type="PANTHER" id="PTHR10489">
    <property type="entry name" value="CELL ADHESION MOLECULE"/>
    <property type="match status" value="1"/>
</dbReference>
<keyword evidence="8" id="KW-0807">Transducer</keyword>
<evidence type="ECO:0000256" key="1">
    <source>
        <dbReference type="ARBA" id="ARBA00004141"/>
    </source>
</evidence>
<feature type="transmembrane region" description="Helical" evidence="9">
    <location>
        <begin position="6"/>
        <end position="29"/>
    </location>
</feature>
<accession>A0A0K2UHB4</accession>
<evidence type="ECO:0000313" key="11">
    <source>
        <dbReference type="EMBL" id="CDW37081.1"/>
    </source>
</evidence>
<keyword evidence="3 9" id="KW-0812">Transmembrane</keyword>
<evidence type="ECO:0000256" key="2">
    <source>
        <dbReference type="ARBA" id="ARBA00010663"/>
    </source>
</evidence>
<dbReference type="GO" id="GO:0019957">
    <property type="term" value="F:C-C chemokine binding"/>
    <property type="evidence" value="ECO:0007669"/>
    <property type="project" value="TreeGrafter"/>
</dbReference>
<feature type="domain" description="G-protein coupled receptors family 1 profile" evidence="10">
    <location>
        <begin position="1"/>
        <end position="114"/>
    </location>
</feature>
<name>A0A0K2UHB4_LEPSM</name>
<dbReference type="PRINTS" id="PR00237">
    <property type="entry name" value="GPCRRHODOPSN"/>
</dbReference>
<evidence type="ECO:0000256" key="7">
    <source>
        <dbReference type="ARBA" id="ARBA00023170"/>
    </source>
</evidence>
<protein>
    <submittedName>
        <fullName evidence="11">CC chemokine receptor type 3like [Xiphosphorus maculatus]</fullName>
    </submittedName>
</protein>
<keyword evidence="6 9" id="KW-0472">Membrane</keyword>
<dbReference type="GO" id="GO:0060326">
    <property type="term" value="P:cell chemotaxis"/>
    <property type="evidence" value="ECO:0007669"/>
    <property type="project" value="TreeGrafter"/>
</dbReference>
<dbReference type="EMBL" id="HACA01019720">
    <property type="protein sequence ID" value="CDW37081.1"/>
    <property type="molecule type" value="Transcribed_RNA"/>
</dbReference>